<keyword evidence="3 5" id="KW-0460">Magnesium</keyword>
<evidence type="ECO:0000256" key="3">
    <source>
        <dbReference type="ARBA" id="ARBA00022842"/>
    </source>
</evidence>
<dbReference type="GO" id="GO:0016829">
    <property type="term" value="F:lyase activity"/>
    <property type="evidence" value="ECO:0007669"/>
    <property type="project" value="UniProtKB-KW"/>
</dbReference>
<evidence type="ECO:0000256" key="4">
    <source>
        <dbReference type="PIRSR" id="PIRSR015582-1"/>
    </source>
</evidence>
<gene>
    <name evidence="7" type="ORF">DVS28_a4039</name>
</gene>
<dbReference type="InterPro" id="IPR005000">
    <property type="entry name" value="Aldolase/citrate-lyase_domain"/>
</dbReference>
<reference evidence="7 8" key="1">
    <citation type="submission" date="2018-09" db="EMBL/GenBank/DDBJ databases">
        <title>Complete genome sequence of Euzebya sp. DY32-46 isolated from seawater of Pacific Ocean.</title>
        <authorList>
            <person name="Xu L."/>
            <person name="Wu Y.-H."/>
            <person name="Xu X.-W."/>
        </authorList>
    </citation>
    <scope>NUCLEOTIDE SEQUENCE [LARGE SCALE GENOMIC DNA]</scope>
    <source>
        <strain evidence="7 8">DY32-46</strain>
    </source>
</reference>
<feature type="binding site" evidence="4">
    <location>
        <position position="135"/>
    </location>
    <ligand>
        <name>substrate</name>
    </ligand>
</feature>
<sequence>MTATVRPRRTCLAVPGSSTKMLGKAAGMAVDEVFLDLEDSVAAGEKAQARKNVIQALEEQDFGDKTVVVRVNAVDTHFCYRDLVEVVEAAGQHIDCIMVPKVQEPGQLEFVDHMLRMIEQQVGIEHRIGLEAQIEDAEGLTNIDDIAICSERLETLILGPGDMSAALGMPSTTLGERSDTYPGDIWHHVLMRILVAARAAGLQVIDGPYAKIKDDAGLREVAGMAKALGYDGKWVLHPAQVDIVNEVFSPTQAEFDHATDLLAAYEKATGSDARGAVMFGDVMIDEASRKMAEVIAGRGQAAGMTHS</sequence>
<evidence type="ECO:0000313" key="7">
    <source>
        <dbReference type="EMBL" id="AXV08707.1"/>
    </source>
</evidence>
<evidence type="ECO:0000256" key="5">
    <source>
        <dbReference type="PIRSR" id="PIRSR015582-2"/>
    </source>
</evidence>
<proteinExistence type="predicted"/>
<evidence type="ECO:0000256" key="1">
    <source>
        <dbReference type="ARBA" id="ARBA00001946"/>
    </source>
</evidence>
<dbReference type="InterPro" id="IPR015813">
    <property type="entry name" value="Pyrv/PenolPyrv_kinase-like_dom"/>
</dbReference>
<evidence type="ECO:0000256" key="2">
    <source>
        <dbReference type="ARBA" id="ARBA00022723"/>
    </source>
</evidence>
<keyword evidence="7" id="KW-0456">Lyase</keyword>
<dbReference type="FunFam" id="3.20.20.60:FF:000013">
    <property type="entry name" value="Citrate lyase beta subunit"/>
    <property type="match status" value="1"/>
</dbReference>
<feature type="binding site" evidence="5">
    <location>
        <position position="135"/>
    </location>
    <ligand>
        <name>Mg(2+)</name>
        <dbReference type="ChEBI" id="CHEBI:18420"/>
    </ligand>
</feature>
<dbReference type="PANTHER" id="PTHR32308">
    <property type="entry name" value="LYASE BETA SUBUNIT, PUTATIVE (AFU_ORTHOLOGUE AFUA_4G13030)-RELATED"/>
    <property type="match status" value="1"/>
</dbReference>
<dbReference type="AlphaFoldDB" id="A0A346Y2L0"/>
<dbReference type="InterPro" id="IPR011206">
    <property type="entry name" value="Citrate_lyase_beta/mcl1/mcl2"/>
</dbReference>
<dbReference type="PANTHER" id="PTHR32308:SF10">
    <property type="entry name" value="CITRATE LYASE SUBUNIT BETA"/>
    <property type="match status" value="1"/>
</dbReference>
<feature type="binding site" evidence="5">
    <location>
        <position position="162"/>
    </location>
    <ligand>
        <name>Mg(2+)</name>
        <dbReference type="ChEBI" id="CHEBI:18420"/>
    </ligand>
</feature>
<dbReference type="OrthoDB" id="9768429at2"/>
<name>A0A346Y2L0_9ACTN</name>
<comment type="cofactor">
    <cofactor evidence="1">
        <name>Mg(2+)</name>
        <dbReference type="ChEBI" id="CHEBI:18420"/>
    </cofactor>
</comment>
<evidence type="ECO:0000313" key="8">
    <source>
        <dbReference type="Proteomes" id="UP000264006"/>
    </source>
</evidence>
<dbReference type="KEGG" id="euz:DVS28_a4039"/>
<keyword evidence="8" id="KW-1185">Reference proteome</keyword>
<dbReference type="Proteomes" id="UP000264006">
    <property type="component" value="Chromosome"/>
</dbReference>
<dbReference type="Pfam" id="PF03328">
    <property type="entry name" value="HpcH_HpaI"/>
    <property type="match status" value="1"/>
</dbReference>
<dbReference type="InterPro" id="IPR040442">
    <property type="entry name" value="Pyrv_kinase-like_dom_sf"/>
</dbReference>
<dbReference type="Gene3D" id="3.20.20.60">
    <property type="entry name" value="Phosphoenolpyruvate-binding domains"/>
    <property type="match status" value="1"/>
</dbReference>
<dbReference type="RefSeq" id="WP_114593013.1">
    <property type="nucleotide sequence ID" value="NZ_CAXIBR010000001.1"/>
</dbReference>
<feature type="binding site" evidence="4">
    <location>
        <position position="70"/>
    </location>
    <ligand>
        <name>substrate</name>
    </ligand>
</feature>
<dbReference type="PIRSF" id="PIRSF015582">
    <property type="entry name" value="Cit_lyase_B"/>
    <property type="match status" value="1"/>
</dbReference>
<dbReference type="EMBL" id="CP031165">
    <property type="protein sequence ID" value="AXV08707.1"/>
    <property type="molecule type" value="Genomic_DNA"/>
</dbReference>
<organism evidence="7 8">
    <name type="scientific">Euzebya pacifica</name>
    <dbReference type="NCBI Taxonomy" id="1608957"/>
    <lineage>
        <taxon>Bacteria</taxon>
        <taxon>Bacillati</taxon>
        <taxon>Actinomycetota</taxon>
        <taxon>Nitriliruptoria</taxon>
        <taxon>Euzebyales</taxon>
    </lineage>
</organism>
<keyword evidence="2 5" id="KW-0479">Metal-binding</keyword>
<dbReference type="SUPFAM" id="SSF51621">
    <property type="entry name" value="Phosphoenolpyruvate/pyruvate domain"/>
    <property type="match status" value="1"/>
</dbReference>
<feature type="domain" description="HpcH/HpaI aldolase/citrate lyase" evidence="6">
    <location>
        <begin position="9"/>
        <end position="238"/>
    </location>
</feature>
<accession>A0A346Y2L0</accession>
<evidence type="ECO:0000259" key="6">
    <source>
        <dbReference type="Pfam" id="PF03328"/>
    </source>
</evidence>
<protein>
    <submittedName>
        <fullName evidence="7">L-malyl-CoA/beta-methylmalyl-CoA lyase, actinobacterial type</fullName>
    </submittedName>
</protein>
<dbReference type="GO" id="GO:0000287">
    <property type="term" value="F:magnesium ion binding"/>
    <property type="evidence" value="ECO:0007669"/>
    <property type="project" value="TreeGrafter"/>
</dbReference>
<dbReference type="GO" id="GO:0006107">
    <property type="term" value="P:oxaloacetate metabolic process"/>
    <property type="evidence" value="ECO:0007669"/>
    <property type="project" value="TreeGrafter"/>
</dbReference>